<dbReference type="RefSeq" id="WP_344280593.1">
    <property type="nucleotide sequence ID" value="NZ_BAAAHV010000017.1"/>
</dbReference>
<dbReference type="PANTHER" id="PTHR30244">
    <property type="entry name" value="TRANSAMINASE"/>
    <property type="match status" value="1"/>
</dbReference>
<dbReference type="SUPFAM" id="SSF53383">
    <property type="entry name" value="PLP-dependent transferases"/>
    <property type="match status" value="1"/>
</dbReference>
<evidence type="ECO:0000313" key="5">
    <source>
        <dbReference type="Proteomes" id="UP001597542"/>
    </source>
</evidence>
<dbReference type="Proteomes" id="UP001597542">
    <property type="component" value="Unassembled WGS sequence"/>
</dbReference>
<keyword evidence="2" id="KW-0045">Antibiotic biosynthesis</keyword>
<evidence type="ECO:0000256" key="2">
    <source>
        <dbReference type="ARBA" id="ARBA00023194"/>
    </source>
</evidence>
<accession>A0ABW5HSG6</accession>
<comment type="cofactor">
    <cofactor evidence="1">
        <name>pyridoxal 5'-phosphate</name>
        <dbReference type="ChEBI" id="CHEBI:597326"/>
    </cofactor>
</comment>
<comment type="similarity">
    <text evidence="3">Belongs to the DegT/DnrJ/EryC1 family.</text>
</comment>
<dbReference type="PANTHER" id="PTHR30244:SF34">
    <property type="entry name" value="DTDP-4-AMINO-4,6-DIDEOXYGALACTOSE TRANSAMINASE"/>
    <property type="match status" value="1"/>
</dbReference>
<reference evidence="5" key="1">
    <citation type="journal article" date="2019" name="Int. J. Syst. Evol. Microbiol.">
        <title>The Global Catalogue of Microorganisms (GCM) 10K type strain sequencing project: providing services to taxonomists for standard genome sequencing and annotation.</title>
        <authorList>
            <consortium name="The Broad Institute Genomics Platform"/>
            <consortium name="The Broad Institute Genome Sequencing Center for Infectious Disease"/>
            <person name="Wu L."/>
            <person name="Ma J."/>
        </authorList>
    </citation>
    <scope>NUCLEOTIDE SEQUENCE [LARGE SCALE GENOMIC DNA]</scope>
    <source>
        <strain evidence="5">CGMCC 4.7638</strain>
    </source>
</reference>
<dbReference type="EMBL" id="JBHUKQ010000002">
    <property type="protein sequence ID" value="MFD2479245.1"/>
    <property type="molecule type" value="Genomic_DNA"/>
</dbReference>
<dbReference type="InterPro" id="IPR015421">
    <property type="entry name" value="PyrdxlP-dep_Trfase_major"/>
</dbReference>
<evidence type="ECO:0000313" key="4">
    <source>
        <dbReference type="EMBL" id="MFD2479245.1"/>
    </source>
</evidence>
<dbReference type="Gene3D" id="3.90.1150.10">
    <property type="entry name" value="Aspartate Aminotransferase, domain 1"/>
    <property type="match status" value="1"/>
</dbReference>
<dbReference type="Gene3D" id="3.40.640.10">
    <property type="entry name" value="Type I PLP-dependent aspartate aminotransferase-like (Major domain)"/>
    <property type="match status" value="1"/>
</dbReference>
<dbReference type="InterPro" id="IPR015422">
    <property type="entry name" value="PyrdxlP-dep_Trfase_small"/>
</dbReference>
<organism evidence="4 5">
    <name type="scientific">Amycolatopsis albidoflavus</name>
    <dbReference type="NCBI Taxonomy" id="102226"/>
    <lineage>
        <taxon>Bacteria</taxon>
        <taxon>Bacillati</taxon>
        <taxon>Actinomycetota</taxon>
        <taxon>Actinomycetes</taxon>
        <taxon>Pseudonocardiales</taxon>
        <taxon>Pseudonocardiaceae</taxon>
        <taxon>Amycolatopsis</taxon>
    </lineage>
</organism>
<sequence>MTITLPDALTSVSERMPDPWATGQVDLYERELSEHFGTAEAIAVASGTAALHCALIALGVGKDDEVLVSAAASPSSVAPILYLGAAPVFVDSGIGGISLDLQDVASKITERTRAIIAVHLWGRTGDVVRLVEFAGSHGLKVVEDARDAVGTRFDDQYAGTFGELGCMSTSDRQILWSGQGGFVLTDDEILADRCRAARSHWQTPPPGHQQNAELGHNYALAEPLAAIARFNLVRLDKLLSDRAQQTRLLAELLVGTPRIRPTESVRFEDPNHQYPLFRLELPRPREFSARLAALGVLNCVGSFLTVAADKVPLFGRYADDGCLRARNYVDSTLAIILTQRDTDDRIRQIASVIDREAQTWAPE</sequence>
<dbReference type="InterPro" id="IPR015424">
    <property type="entry name" value="PyrdxlP-dep_Trfase"/>
</dbReference>
<name>A0ABW5HSG6_9PSEU</name>
<keyword evidence="4" id="KW-0808">Transferase</keyword>
<keyword evidence="5" id="KW-1185">Reference proteome</keyword>
<evidence type="ECO:0000256" key="3">
    <source>
        <dbReference type="RuleBase" id="RU004508"/>
    </source>
</evidence>
<evidence type="ECO:0000256" key="1">
    <source>
        <dbReference type="ARBA" id="ARBA00001933"/>
    </source>
</evidence>
<proteinExistence type="inferred from homology"/>
<gene>
    <name evidence="4" type="ORF">ACFSUT_03080</name>
</gene>
<keyword evidence="3" id="KW-0663">Pyridoxal phosphate</keyword>
<comment type="caution">
    <text evidence="4">The sequence shown here is derived from an EMBL/GenBank/DDBJ whole genome shotgun (WGS) entry which is preliminary data.</text>
</comment>
<dbReference type="InterPro" id="IPR000653">
    <property type="entry name" value="DegT/StrS_aminotransferase"/>
</dbReference>
<keyword evidence="4" id="KW-0032">Aminotransferase</keyword>
<protein>
    <submittedName>
        <fullName evidence="4">DegT/DnrJ/EryC1/StrS family aminotransferase</fullName>
    </submittedName>
</protein>
<dbReference type="GO" id="GO:0008483">
    <property type="term" value="F:transaminase activity"/>
    <property type="evidence" value="ECO:0007669"/>
    <property type="project" value="UniProtKB-KW"/>
</dbReference>
<dbReference type="Pfam" id="PF01041">
    <property type="entry name" value="DegT_DnrJ_EryC1"/>
    <property type="match status" value="1"/>
</dbReference>